<dbReference type="AlphaFoldDB" id="B4FB41"/>
<name>B4FB41_MAIZE</name>
<evidence type="ECO:0000256" key="2">
    <source>
        <dbReference type="SAM" id="Phobius"/>
    </source>
</evidence>
<evidence type="ECO:0000256" key="1">
    <source>
        <dbReference type="SAM" id="MobiDB-lite"/>
    </source>
</evidence>
<feature type="region of interest" description="Disordered" evidence="1">
    <location>
        <begin position="175"/>
        <end position="194"/>
    </location>
</feature>
<protein>
    <submittedName>
        <fullName evidence="3">Uncharacterized protein</fullName>
    </submittedName>
</protein>
<proteinExistence type="evidence at transcript level"/>
<evidence type="ECO:0000313" key="3">
    <source>
        <dbReference type="EMBL" id="ACF79334.1"/>
    </source>
</evidence>
<feature type="compositionally biased region" description="Pro residues" evidence="1">
    <location>
        <begin position="13"/>
        <end position="29"/>
    </location>
</feature>
<reference evidence="3" key="1">
    <citation type="journal article" date="2009" name="PLoS Genet.">
        <title>Sequencing, mapping, and analysis of 27,455 maize full-length cDNAs.</title>
        <authorList>
            <person name="Soderlund C."/>
            <person name="Descour A."/>
            <person name="Kudrna D."/>
            <person name="Bomhoff M."/>
            <person name="Boyd L."/>
            <person name="Currie J."/>
            <person name="Angelova A."/>
            <person name="Collura K."/>
            <person name="Wissotski M."/>
            <person name="Ashley E."/>
            <person name="Morrow D."/>
            <person name="Fernandes J."/>
            <person name="Walbot V."/>
            <person name="Yu Y."/>
        </authorList>
    </citation>
    <scope>NUCLEOTIDE SEQUENCE</scope>
    <source>
        <strain evidence="3">B73</strain>
    </source>
</reference>
<sequence>MWERGRPPRKPRPSPILVPPPPSSPPPRPNLLLPRSLLALAARAMPSRRPSPVLLLLLALSLALLFLLLSPSFPSTSRFSRSLSSGSAFASSSPASTSAPPAPVKIYLLLCPTSNCGTRDTSTRRSGGSSRTCSDAGRRTAPWHAWTTRATPTSSTCPSSPLSALLSTPSALRWQQTPLGRGQRTATRPCKRSC</sequence>
<organism evidence="3">
    <name type="scientific">Zea mays</name>
    <name type="common">Maize</name>
    <dbReference type="NCBI Taxonomy" id="4577"/>
    <lineage>
        <taxon>Eukaryota</taxon>
        <taxon>Viridiplantae</taxon>
        <taxon>Streptophyta</taxon>
        <taxon>Embryophyta</taxon>
        <taxon>Tracheophyta</taxon>
        <taxon>Spermatophyta</taxon>
        <taxon>Magnoliopsida</taxon>
        <taxon>Liliopsida</taxon>
        <taxon>Poales</taxon>
        <taxon>Poaceae</taxon>
        <taxon>PACMAD clade</taxon>
        <taxon>Panicoideae</taxon>
        <taxon>Andropogonodae</taxon>
        <taxon>Andropogoneae</taxon>
        <taxon>Tripsacinae</taxon>
        <taxon>Zea</taxon>
    </lineage>
</organism>
<dbReference type="EMBL" id="BT034329">
    <property type="protein sequence ID" value="ACF79334.1"/>
    <property type="molecule type" value="mRNA"/>
</dbReference>
<feature type="region of interest" description="Disordered" evidence="1">
    <location>
        <begin position="1"/>
        <end position="29"/>
    </location>
</feature>
<keyword evidence="2" id="KW-0472">Membrane</keyword>
<feature type="compositionally biased region" description="Low complexity" evidence="1">
    <location>
        <begin position="145"/>
        <end position="164"/>
    </location>
</feature>
<feature type="region of interest" description="Disordered" evidence="1">
    <location>
        <begin position="144"/>
        <end position="164"/>
    </location>
</feature>
<keyword evidence="2" id="KW-0812">Transmembrane</keyword>
<keyword evidence="2" id="KW-1133">Transmembrane helix</keyword>
<accession>B4FB41</accession>
<feature type="transmembrane region" description="Helical" evidence="2">
    <location>
        <begin position="53"/>
        <end position="73"/>
    </location>
</feature>